<organism evidence="5 6">
    <name type="scientific">Perkinsus olseni</name>
    <name type="common">Perkinsus atlanticus</name>
    <dbReference type="NCBI Taxonomy" id="32597"/>
    <lineage>
        <taxon>Eukaryota</taxon>
        <taxon>Sar</taxon>
        <taxon>Alveolata</taxon>
        <taxon>Perkinsozoa</taxon>
        <taxon>Perkinsea</taxon>
        <taxon>Perkinsida</taxon>
        <taxon>Perkinsidae</taxon>
        <taxon>Perkinsus</taxon>
    </lineage>
</organism>
<dbReference type="InterPro" id="IPR012337">
    <property type="entry name" value="RNaseH-like_sf"/>
</dbReference>
<dbReference type="InterPro" id="IPR036397">
    <property type="entry name" value="RNaseH_sf"/>
</dbReference>
<dbReference type="EMBL" id="JABANP010000062">
    <property type="protein sequence ID" value="KAF4692327.1"/>
    <property type="molecule type" value="Genomic_DNA"/>
</dbReference>
<evidence type="ECO:0000313" key="6">
    <source>
        <dbReference type="Proteomes" id="UP000541610"/>
    </source>
</evidence>
<dbReference type="Gene3D" id="3.30.420.10">
    <property type="entry name" value="Ribonuclease H-like superfamily/Ribonuclease H"/>
    <property type="match status" value="1"/>
</dbReference>
<dbReference type="InterPro" id="IPR047201">
    <property type="entry name" value="ERI-1_3'hExo-like"/>
</dbReference>
<reference evidence="5 6" key="1">
    <citation type="submission" date="2020-04" db="EMBL/GenBank/DDBJ databases">
        <title>Perkinsus olseni comparative genomics.</title>
        <authorList>
            <person name="Bogema D.R."/>
        </authorList>
    </citation>
    <scope>NUCLEOTIDE SEQUENCE [LARGE SCALE GENOMIC DNA]</scope>
    <source>
        <strain evidence="5">00978-12</strain>
    </source>
</reference>
<sequence>MVLYYAALDFECTCCDQTPQSEWLNEIIEFPVVFVNSRTLQVDFSFHSYVKPIEQRALTDFCTQLTGIVQNQVTDAPELPDVLDMFQAFLDDHGLTPIGRLSEETSSIINTTTATGDGEYIPNKVI</sequence>
<evidence type="ECO:0000259" key="4">
    <source>
        <dbReference type="Pfam" id="PF00929"/>
    </source>
</evidence>
<dbReference type="CDD" id="cd06133">
    <property type="entry name" value="ERI-1_3'hExo_like"/>
    <property type="match status" value="1"/>
</dbReference>
<evidence type="ECO:0000256" key="2">
    <source>
        <dbReference type="ARBA" id="ARBA00022801"/>
    </source>
</evidence>
<dbReference type="PANTHER" id="PTHR23044">
    <property type="entry name" value="3'-5' EXONUCLEASE ERI1-RELATED"/>
    <property type="match status" value="1"/>
</dbReference>
<evidence type="ECO:0000256" key="3">
    <source>
        <dbReference type="ARBA" id="ARBA00022839"/>
    </source>
</evidence>
<dbReference type="PANTHER" id="PTHR23044:SF61">
    <property type="entry name" value="3'-5' EXORIBONUCLEASE 1-RELATED"/>
    <property type="match status" value="1"/>
</dbReference>
<accession>A0A7J6P8Y8</accession>
<dbReference type="Pfam" id="PF00929">
    <property type="entry name" value="RNase_T"/>
    <property type="match status" value="1"/>
</dbReference>
<dbReference type="AlphaFoldDB" id="A0A7J6P8Y8"/>
<name>A0A7J6P8Y8_PEROL</name>
<dbReference type="Proteomes" id="UP000541610">
    <property type="component" value="Unassembled WGS sequence"/>
</dbReference>
<evidence type="ECO:0000256" key="1">
    <source>
        <dbReference type="ARBA" id="ARBA00022722"/>
    </source>
</evidence>
<feature type="domain" description="Exonuclease" evidence="4">
    <location>
        <begin position="7"/>
        <end position="92"/>
    </location>
</feature>
<dbReference type="InterPro" id="IPR051274">
    <property type="entry name" value="3-5_Exoribonuclease"/>
</dbReference>
<keyword evidence="2" id="KW-0378">Hydrolase</keyword>
<dbReference type="OrthoDB" id="419694at2759"/>
<keyword evidence="3" id="KW-0269">Exonuclease</keyword>
<evidence type="ECO:0000313" key="5">
    <source>
        <dbReference type="EMBL" id="KAF4692327.1"/>
    </source>
</evidence>
<gene>
    <name evidence="5" type="primary">ERI3</name>
    <name evidence="5" type="ORF">FOZ60_013685</name>
</gene>
<dbReference type="GO" id="GO:0000175">
    <property type="term" value="F:3'-5'-RNA exonuclease activity"/>
    <property type="evidence" value="ECO:0007669"/>
    <property type="project" value="InterPro"/>
</dbReference>
<proteinExistence type="predicted"/>
<protein>
    <submittedName>
        <fullName evidence="5">ERI1 exoribonuclease member 3</fullName>
    </submittedName>
</protein>
<dbReference type="InterPro" id="IPR013520">
    <property type="entry name" value="Ribonucl_H"/>
</dbReference>
<comment type="caution">
    <text evidence="5">The sequence shown here is derived from an EMBL/GenBank/DDBJ whole genome shotgun (WGS) entry which is preliminary data.</text>
</comment>
<dbReference type="SUPFAM" id="SSF53098">
    <property type="entry name" value="Ribonuclease H-like"/>
    <property type="match status" value="1"/>
</dbReference>
<keyword evidence="1" id="KW-0540">Nuclease</keyword>
<dbReference type="GO" id="GO:0003676">
    <property type="term" value="F:nucleic acid binding"/>
    <property type="evidence" value="ECO:0007669"/>
    <property type="project" value="InterPro"/>
</dbReference>